<proteinExistence type="predicted"/>
<sequence length="109" mass="12572">MRFFYFINSLFLFLLCLLIFGCAGKKDSLGTDDEIRVICSKIDEPVIKDYLASVFDDTIYTPAPEPLFKLIFSRPEHYEDLKEYAQVIIAAVNRNSTNPGYRLLKKLLP</sequence>
<name>A0A383DMP7_9ZZZZ</name>
<dbReference type="EMBL" id="UINC01218635">
    <property type="protein sequence ID" value="SVE45747.1"/>
    <property type="molecule type" value="Genomic_DNA"/>
</dbReference>
<organism evidence="1">
    <name type="scientific">marine metagenome</name>
    <dbReference type="NCBI Taxonomy" id="408172"/>
    <lineage>
        <taxon>unclassified sequences</taxon>
        <taxon>metagenomes</taxon>
        <taxon>ecological metagenomes</taxon>
    </lineage>
</organism>
<reference evidence="1" key="1">
    <citation type="submission" date="2018-05" db="EMBL/GenBank/DDBJ databases">
        <authorList>
            <person name="Lanie J.A."/>
            <person name="Ng W.-L."/>
            <person name="Kazmierczak K.M."/>
            <person name="Andrzejewski T.M."/>
            <person name="Davidsen T.M."/>
            <person name="Wayne K.J."/>
            <person name="Tettelin H."/>
            <person name="Glass J.I."/>
            <person name="Rusch D."/>
            <person name="Podicherti R."/>
            <person name="Tsui H.-C.T."/>
            <person name="Winkler M.E."/>
        </authorList>
    </citation>
    <scope>NUCLEOTIDE SEQUENCE</scope>
</reference>
<evidence type="ECO:0000313" key="1">
    <source>
        <dbReference type="EMBL" id="SVE45747.1"/>
    </source>
</evidence>
<dbReference type="PROSITE" id="PS51257">
    <property type="entry name" value="PROKAR_LIPOPROTEIN"/>
    <property type="match status" value="1"/>
</dbReference>
<feature type="non-terminal residue" evidence="1">
    <location>
        <position position="109"/>
    </location>
</feature>
<gene>
    <name evidence="1" type="ORF">METZ01_LOCUS498601</name>
</gene>
<accession>A0A383DMP7</accession>
<protein>
    <submittedName>
        <fullName evidence="1">Uncharacterized protein</fullName>
    </submittedName>
</protein>
<dbReference type="AlphaFoldDB" id="A0A383DMP7"/>